<dbReference type="EMBL" id="CAJVCH010537088">
    <property type="protein sequence ID" value="CAG7825653.1"/>
    <property type="molecule type" value="Genomic_DNA"/>
</dbReference>
<protein>
    <submittedName>
        <fullName evidence="2">Uncharacterized protein</fullName>
    </submittedName>
</protein>
<comment type="caution">
    <text evidence="2">The sequence shown here is derived from an EMBL/GenBank/DDBJ whole genome shotgun (WGS) entry which is preliminary data.</text>
</comment>
<evidence type="ECO:0000256" key="1">
    <source>
        <dbReference type="SAM" id="MobiDB-lite"/>
    </source>
</evidence>
<organism evidence="2 3">
    <name type="scientific">Allacma fusca</name>
    <dbReference type="NCBI Taxonomy" id="39272"/>
    <lineage>
        <taxon>Eukaryota</taxon>
        <taxon>Metazoa</taxon>
        <taxon>Ecdysozoa</taxon>
        <taxon>Arthropoda</taxon>
        <taxon>Hexapoda</taxon>
        <taxon>Collembola</taxon>
        <taxon>Symphypleona</taxon>
        <taxon>Sminthuridae</taxon>
        <taxon>Allacma</taxon>
    </lineage>
</organism>
<proteinExistence type="predicted"/>
<keyword evidence="3" id="KW-1185">Reference proteome</keyword>
<evidence type="ECO:0000313" key="2">
    <source>
        <dbReference type="EMBL" id="CAG7825653.1"/>
    </source>
</evidence>
<dbReference type="Proteomes" id="UP000708208">
    <property type="component" value="Unassembled WGS sequence"/>
</dbReference>
<gene>
    <name evidence="2" type="ORF">AFUS01_LOCUS35754</name>
</gene>
<reference evidence="2" key="1">
    <citation type="submission" date="2021-06" db="EMBL/GenBank/DDBJ databases">
        <authorList>
            <person name="Hodson N. C."/>
            <person name="Mongue J. A."/>
            <person name="Jaron S. K."/>
        </authorList>
    </citation>
    <scope>NUCLEOTIDE SEQUENCE</scope>
</reference>
<sequence>MNSSSVESPSPPTAPVSKVVSSWQQRLEQNKQLEQNGKKPGQNGQSNSESPSNPTTIIETDSNKIVLNSGNSSTASTLERPKKLPTMSIFENNNNSSTLPPSLKYGERRSFGYSNVNNNKSVDEIDSASDYSSSSSRPNSSLSRAPSNASTSNITIGSMSDSTSSSPIPPVSLSEKKKFFQGIKPVESSKEAPIPAQNLKGNIATIQRVFEA</sequence>
<feature type="compositionally biased region" description="Low complexity" evidence="1">
    <location>
        <begin position="128"/>
        <end position="166"/>
    </location>
</feature>
<feature type="non-terminal residue" evidence="2">
    <location>
        <position position="212"/>
    </location>
</feature>
<dbReference type="AlphaFoldDB" id="A0A8J2L3K8"/>
<evidence type="ECO:0000313" key="3">
    <source>
        <dbReference type="Proteomes" id="UP000708208"/>
    </source>
</evidence>
<feature type="compositionally biased region" description="Polar residues" evidence="1">
    <location>
        <begin position="19"/>
        <end position="35"/>
    </location>
</feature>
<name>A0A8J2L3K8_9HEXA</name>
<feature type="compositionally biased region" description="Polar residues" evidence="1">
    <location>
        <begin position="42"/>
        <end position="77"/>
    </location>
</feature>
<feature type="region of interest" description="Disordered" evidence="1">
    <location>
        <begin position="1"/>
        <end position="173"/>
    </location>
</feature>
<accession>A0A8J2L3K8</accession>